<dbReference type="EMBL" id="CM047583">
    <property type="protein sequence ID" value="KAI9914099.1"/>
    <property type="molecule type" value="Genomic_DNA"/>
</dbReference>
<sequence length="657" mass="73834">MRNGTWHLEYVIPYFAVSIPILLLLVIMRSPRHDTPNPALLRNATHLIILQHGLLGSRHDFARFSEIFRSCFQLDDFIYLHAAESNATSFFKTYDGIDRGGERLADEIQKLVMQMPNLKKFSMIGHSLGGLYNRYCIGLLLCRGFFDKIEPVNFMTFATPHLGIRRPRRGASNAMFNALMPKIFGRTGTQLTLKDVATDTTQALSLSLSAHADKKYNPCKVSCEWLLVALSDVNGTLLVSLPTTGKQCDDVQEAFELFDCVLSGRKLQVYEDREENKIKFEIDMSCTDVTISLPSGKGENNNVTFYSSFINRVQNENIDQFNESGNFDIQIRVPASAKNKEKTDTSLCVLRIPEDDIHRDWKWLVAISNAGFGACCQTSKSSTKKPTTQVSTKPLLSCLTRGQFMQALQMFKVRTLYSNIFFDMQVPYTCAAVRAFNPYRLSTKGLSTKEFTMSPVYTHIAFDSLKSAWKLRDTIPPTVKRLALTYMTPDRAALVLPSMPEDLPPMEQDAEDCEIIGTGSTRNSPCIHRHSASEPGLKSASAVRKNSSRHRHIFRSRRHGKSVGSAPSKDSRVSRPEPFVEGDVILDQLPYAFTADTEQDELCGMLLSMQSVGWRRVDVLFGGILSHEHIIAKRAKLHKPLDSGVDVVHHVIDTFVV</sequence>
<organism evidence="1 2">
    <name type="scientific">Peronosclerospora sorghi</name>
    <dbReference type="NCBI Taxonomy" id="230839"/>
    <lineage>
        <taxon>Eukaryota</taxon>
        <taxon>Sar</taxon>
        <taxon>Stramenopiles</taxon>
        <taxon>Oomycota</taxon>
        <taxon>Peronosporomycetes</taxon>
        <taxon>Peronosporales</taxon>
        <taxon>Peronosporaceae</taxon>
        <taxon>Peronosclerospora</taxon>
    </lineage>
</organism>
<reference evidence="1 2" key="1">
    <citation type="journal article" date="2022" name="bioRxiv">
        <title>The genome of the oomycete Peronosclerospora sorghi, a cosmopolitan pathogen of maize and sorghum, is inflated with dispersed pseudogenes.</title>
        <authorList>
            <person name="Fletcher K."/>
            <person name="Martin F."/>
            <person name="Isakeit T."/>
            <person name="Cavanaugh K."/>
            <person name="Magill C."/>
            <person name="Michelmore R."/>
        </authorList>
    </citation>
    <scope>NUCLEOTIDE SEQUENCE [LARGE SCALE GENOMIC DNA]</scope>
    <source>
        <strain evidence="1">P6</strain>
    </source>
</reference>
<dbReference type="Proteomes" id="UP001163321">
    <property type="component" value="Chromosome 4"/>
</dbReference>
<gene>
    <name evidence="1" type="ORF">PsorP6_005943</name>
</gene>
<accession>A0ACC0W5V0</accession>
<proteinExistence type="predicted"/>
<keyword evidence="2" id="KW-1185">Reference proteome</keyword>
<name>A0ACC0W5V0_9STRA</name>
<protein>
    <submittedName>
        <fullName evidence="1">Uncharacterized protein</fullName>
    </submittedName>
</protein>
<evidence type="ECO:0000313" key="1">
    <source>
        <dbReference type="EMBL" id="KAI9914099.1"/>
    </source>
</evidence>
<comment type="caution">
    <text evidence="1">The sequence shown here is derived from an EMBL/GenBank/DDBJ whole genome shotgun (WGS) entry which is preliminary data.</text>
</comment>
<evidence type="ECO:0000313" key="2">
    <source>
        <dbReference type="Proteomes" id="UP001163321"/>
    </source>
</evidence>